<sequence length="424" mass="46646">MFMKVRVVCCAIWLPAIVTALKRGDPCLTPNRESAKCIPVSECKIIKDAILSRDKEAIDFARQSQCGIDSEPLVCCGTLGKKDKIIGSPCTTPNGEPATCIPLVSCKAIADAVQTRNSDAIEFAKQSRCESASKVCCGSDAYPLRTNLLPNRSACGEEKGENRIWGGTITEIWEFPWMALIKYRNLDESDAGFKCGGSLINNRYVLTAAHCVSLTTNLGIYLDSVRLGEWNTSSNYDCEDNLANQECADPVVDLKIEDKIVHSRFDRRGGKNDIALLRLERNVRFSDYIQPICLPVRETPIPKPGTQMVVAGWGATENSSNSDTKLKVKVPIVSRDVCNSKIRRRGEITTEQICAGGESGKDSCRGDSGGPLMNEFSENTEAKPRWYQEAVVSWGVGCGIVGYPAIYTRVASYMDWIVENLKPF</sequence>
<dbReference type="PROSITE" id="PS51888">
    <property type="entry name" value="CLIP"/>
    <property type="match status" value="2"/>
</dbReference>
<evidence type="ECO:0000256" key="3">
    <source>
        <dbReference type="ARBA" id="ARBA00022801"/>
    </source>
</evidence>
<feature type="signal peptide" evidence="9">
    <location>
        <begin position="1"/>
        <end position="20"/>
    </location>
</feature>
<evidence type="ECO:0000256" key="7">
    <source>
        <dbReference type="ARBA" id="ARBA00024195"/>
    </source>
</evidence>
<evidence type="ECO:0000256" key="2">
    <source>
        <dbReference type="ARBA" id="ARBA00022729"/>
    </source>
</evidence>
<dbReference type="InterPro" id="IPR038565">
    <property type="entry name" value="CLIP_sf"/>
</dbReference>
<dbReference type="FunFam" id="2.40.10.10:FF:000002">
    <property type="entry name" value="Transmembrane protease serine"/>
    <property type="match status" value="1"/>
</dbReference>
<evidence type="ECO:0000256" key="8">
    <source>
        <dbReference type="RuleBase" id="RU363034"/>
    </source>
</evidence>
<dbReference type="PROSITE" id="PS00135">
    <property type="entry name" value="TRYPSIN_SER"/>
    <property type="match status" value="1"/>
</dbReference>
<dbReference type="InterPro" id="IPR001314">
    <property type="entry name" value="Peptidase_S1A"/>
</dbReference>
<feature type="domain" description="Clip" evidence="11">
    <location>
        <begin position="26"/>
        <end position="76"/>
    </location>
</feature>
<evidence type="ECO:0000256" key="1">
    <source>
        <dbReference type="ARBA" id="ARBA00022670"/>
    </source>
</evidence>
<dbReference type="InterPro" id="IPR001254">
    <property type="entry name" value="Trypsin_dom"/>
</dbReference>
<dbReference type="Gene3D" id="2.40.10.10">
    <property type="entry name" value="Trypsin-like serine proteases"/>
    <property type="match status" value="2"/>
</dbReference>
<keyword evidence="2 9" id="KW-0732">Signal</keyword>
<dbReference type="Pfam" id="PF12032">
    <property type="entry name" value="CLIP"/>
    <property type="match status" value="2"/>
</dbReference>
<comment type="caution">
    <text evidence="12">The sequence shown here is derived from an EMBL/GenBank/DDBJ whole genome shotgun (WGS) entry which is preliminary data.</text>
</comment>
<dbReference type="SMART" id="SM00020">
    <property type="entry name" value="Tryp_SPc"/>
    <property type="match status" value="1"/>
</dbReference>
<dbReference type="PRINTS" id="PR00722">
    <property type="entry name" value="CHYMOTRYPSIN"/>
</dbReference>
<evidence type="ECO:0000259" key="11">
    <source>
        <dbReference type="PROSITE" id="PS51888"/>
    </source>
</evidence>
<dbReference type="GO" id="GO:0006508">
    <property type="term" value="P:proteolysis"/>
    <property type="evidence" value="ECO:0007669"/>
    <property type="project" value="UniProtKB-KW"/>
</dbReference>
<proteinExistence type="inferred from homology"/>
<dbReference type="InterPro" id="IPR018114">
    <property type="entry name" value="TRYPSIN_HIS"/>
</dbReference>
<evidence type="ECO:0000313" key="13">
    <source>
        <dbReference type="Proteomes" id="UP000801492"/>
    </source>
</evidence>
<comment type="similarity">
    <text evidence="7 9">Belongs to the peptidase S1 family. CLIP subfamily.</text>
</comment>
<evidence type="ECO:0000256" key="5">
    <source>
        <dbReference type="ARBA" id="ARBA00023157"/>
    </source>
</evidence>
<evidence type="ECO:0000259" key="10">
    <source>
        <dbReference type="PROSITE" id="PS50240"/>
    </source>
</evidence>
<dbReference type="InterPro" id="IPR033116">
    <property type="entry name" value="TRYPSIN_SER"/>
</dbReference>
<dbReference type="AlphaFoldDB" id="A0A8K0CV56"/>
<keyword evidence="9" id="KW-0964">Secreted</keyword>
<reference evidence="12" key="1">
    <citation type="submission" date="2019-08" db="EMBL/GenBank/DDBJ databases">
        <title>The genome of the North American firefly Photinus pyralis.</title>
        <authorList>
            <consortium name="Photinus pyralis genome working group"/>
            <person name="Fallon T.R."/>
            <person name="Sander Lower S.E."/>
            <person name="Weng J.-K."/>
        </authorList>
    </citation>
    <scope>NUCLEOTIDE SEQUENCE</scope>
    <source>
        <strain evidence="12">TRF0915ILg1</strain>
        <tissue evidence="12">Whole body</tissue>
    </source>
</reference>
<dbReference type="PANTHER" id="PTHR24256">
    <property type="entry name" value="TRYPTASE-RELATED"/>
    <property type="match status" value="1"/>
</dbReference>
<dbReference type="CDD" id="cd00190">
    <property type="entry name" value="Tryp_SPc"/>
    <property type="match status" value="1"/>
</dbReference>
<name>A0A8K0CV56_IGNLU</name>
<dbReference type="EMBL" id="VTPC01020874">
    <property type="protein sequence ID" value="KAF2891881.1"/>
    <property type="molecule type" value="Genomic_DNA"/>
</dbReference>
<dbReference type="InterPro" id="IPR022700">
    <property type="entry name" value="CLIP"/>
</dbReference>
<evidence type="ECO:0000256" key="4">
    <source>
        <dbReference type="ARBA" id="ARBA00022825"/>
    </source>
</evidence>
<gene>
    <name evidence="12" type="ORF">ILUMI_14317</name>
</gene>
<dbReference type="Pfam" id="PF00089">
    <property type="entry name" value="Trypsin"/>
    <property type="match status" value="1"/>
</dbReference>
<feature type="domain" description="Clip" evidence="11">
    <location>
        <begin position="89"/>
        <end position="137"/>
    </location>
</feature>
<dbReference type="Gene3D" id="3.30.1640.30">
    <property type="match status" value="2"/>
</dbReference>
<comment type="subcellular location">
    <subcellularLocation>
        <location evidence="9">Secreted</location>
    </subcellularLocation>
</comment>
<dbReference type="EC" id="3.4.21.-" evidence="8"/>
<protein>
    <recommendedName>
        <fullName evidence="9">CLIP domain-containing serine protease</fullName>
        <ecNumber evidence="8">3.4.21.-</ecNumber>
    </recommendedName>
</protein>
<keyword evidence="6" id="KW-0325">Glycoprotein</keyword>
<dbReference type="InterPro" id="IPR043504">
    <property type="entry name" value="Peptidase_S1_PA_chymotrypsin"/>
</dbReference>
<accession>A0A8K0CV56</accession>
<dbReference type="Proteomes" id="UP000801492">
    <property type="component" value="Unassembled WGS sequence"/>
</dbReference>
<organism evidence="12 13">
    <name type="scientific">Ignelater luminosus</name>
    <name type="common">Cucubano</name>
    <name type="synonym">Pyrophorus luminosus</name>
    <dbReference type="NCBI Taxonomy" id="2038154"/>
    <lineage>
        <taxon>Eukaryota</taxon>
        <taxon>Metazoa</taxon>
        <taxon>Ecdysozoa</taxon>
        <taxon>Arthropoda</taxon>
        <taxon>Hexapoda</taxon>
        <taxon>Insecta</taxon>
        <taxon>Pterygota</taxon>
        <taxon>Neoptera</taxon>
        <taxon>Endopterygota</taxon>
        <taxon>Coleoptera</taxon>
        <taxon>Polyphaga</taxon>
        <taxon>Elateriformia</taxon>
        <taxon>Elateroidea</taxon>
        <taxon>Elateridae</taxon>
        <taxon>Agrypninae</taxon>
        <taxon>Pyrophorini</taxon>
        <taxon>Ignelater</taxon>
    </lineage>
</organism>
<feature type="domain" description="Peptidase S1" evidence="10">
    <location>
        <begin position="164"/>
        <end position="422"/>
    </location>
</feature>
<dbReference type="SMART" id="SM00680">
    <property type="entry name" value="CLIP"/>
    <property type="match status" value="2"/>
</dbReference>
<dbReference type="SUPFAM" id="SSF50494">
    <property type="entry name" value="Trypsin-like serine proteases"/>
    <property type="match status" value="1"/>
</dbReference>
<dbReference type="GO" id="GO:0004252">
    <property type="term" value="F:serine-type endopeptidase activity"/>
    <property type="evidence" value="ECO:0007669"/>
    <property type="project" value="UniProtKB-UniRule"/>
</dbReference>
<evidence type="ECO:0000256" key="6">
    <source>
        <dbReference type="ARBA" id="ARBA00023180"/>
    </source>
</evidence>
<evidence type="ECO:0000256" key="9">
    <source>
        <dbReference type="RuleBase" id="RU366078"/>
    </source>
</evidence>
<comment type="domain">
    <text evidence="9">The clip domain consists of 35-55 residues which are 'knitted' together usually by 3 conserved disulfide bonds forming a clip-like compact structure.</text>
</comment>
<dbReference type="InterPro" id="IPR051487">
    <property type="entry name" value="Ser/Thr_Proteases_Immune/Dev"/>
</dbReference>
<dbReference type="FunFam" id="2.40.10.10:FF:000028">
    <property type="entry name" value="Serine protease easter"/>
    <property type="match status" value="1"/>
</dbReference>
<keyword evidence="3 8" id="KW-0378">Hydrolase</keyword>
<dbReference type="GO" id="GO:0005576">
    <property type="term" value="C:extracellular region"/>
    <property type="evidence" value="ECO:0007669"/>
    <property type="project" value="UniProtKB-SubCell"/>
</dbReference>
<dbReference type="OrthoDB" id="8114044at2759"/>
<feature type="chain" id="PRO_5035488015" description="CLIP domain-containing serine protease" evidence="9">
    <location>
        <begin position="21"/>
        <end position="424"/>
    </location>
</feature>
<dbReference type="PROSITE" id="PS00134">
    <property type="entry name" value="TRYPSIN_HIS"/>
    <property type="match status" value="1"/>
</dbReference>
<keyword evidence="1 8" id="KW-0645">Protease</keyword>
<keyword evidence="4 8" id="KW-0720">Serine protease</keyword>
<dbReference type="PROSITE" id="PS50240">
    <property type="entry name" value="TRYPSIN_DOM"/>
    <property type="match status" value="1"/>
</dbReference>
<keyword evidence="13" id="KW-1185">Reference proteome</keyword>
<dbReference type="InterPro" id="IPR009003">
    <property type="entry name" value="Peptidase_S1_PA"/>
</dbReference>
<keyword evidence="5" id="KW-1015">Disulfide bond</keyword>
<evidence type="ECO:0000313" key="12">
    <source>
        <dbReference type="EMBL" id="KAF2891881.1"/>
    </source>
</evidence>